<protein>
    <submittedName>
        <fullName evidence="1">Uncharacterized protein</fullName>
    </submittedName>
</protein>
<comment type="caution">
    <text evidence="1">The sequence shown here is derived from an EMBL/GenBank/DDBJ whole genome shotgun (WGS) entry which is preliminary data.</text>
</comment>
<reference evidence="2" key="1">
    <citation type="journal article" date="2022" name="Mol. Ecol. Resour.">
        <title>The genomes of chicory, endive, great burdock and yacon provide insights into Asteraceae palaeo-polyploidization history and plant inulin production.</title>
        <authorList>
            <person name="Fan W."/>
            <person name="Wang S."/>
            <person name="Wang H."/>
            <person name="Wang A."/>
            <person name="Jiang F."/>
            <person name="Liu H."/>
            <person name="Zhao H."/>
            <person name="Xu D."/>
            <person name="Zhang Y."/>
        </authorList>
    </citation>
    <scope>NUCLEOTIDE SEQUENCE [LARGE SCALE GENOMIC DNA]</scope>
    <source>
        <strain evidence="2">cv. Punajuju</strain>
    </source>
</reference>
<sequence length="109" mass="12537">MTRPTRKNSLDGLNLTQPVPKKGVKFEASDKPVPVIPKVKKPNQTFEKVVNIPIESVSNVEIRKQTTFKDDDSSAMLQRPNLSFQINKEQEKKEKLTDMKMVRKPEPYL</sequence>
<gene>
    <name evidence="1" type="ORF">L2E82_20620</name>
</gene>
<reference evidence="1 2" key="2">
    <citation type="journal article" date="2022" name="Mol. Ecol. Resour.">
        <title>The genomes of chicory, endive, great burdock and yacon provide insights into Asteraceae paleo-polyploidization history and plant inulin production.</title>
        <authorList>
            <person name="Fan W."/>
            <person name="Wang S."/>
            <person name="Wang H."/>
            <person name="Wang A."/>
            <person name="Jiang F."/>
            <person name="Liu H."/>
            <person name="Zhao H."/>
            <person name="Xu D."/>
            <person name="Zhang Y."/>
        </authorList>
    </citation>
    <scope>NUCLEOTIDE SEQUENCE [LARGE SCALE GENOMIC DNA]</scope>
    <source>
        <strain evidence="2">cv. Punajuju</strain>
        <tissue evidence="1">Leaves</tissue>
    </source>
</reference>
<proteinExistence type="predicted"/>
<keyword evidence="2" id="KW-1185">Reference proteome</keyword>
<dbReference type="EMBL" id="CM042012">
    <property type="protein sequence ID" value="KAI3749996.1"/>
    <property type="molecule type" value="Genomic_DNA"/>
</dbReference>
<evidence type="ECO:0000313" key="1">
    <source>
        <dbReference type="EMBL" id="KAI3749996.1"/>
    </source>
</evidence>
<evidence type="ECO:0000313" key="2">
    <source>
        <dbReference type="Proteomes" id="UP001055811"/>
    </source>
</evidence>
<name>A0ACB9DUU8_CICIN</name>
<dbReference type="Proteomes" id="UP001055811">
    <property type="component" value="Linkage Group LG04"/>
</dbReference>
<accession>A0ACB9DUU8</accession>
<organism evidence="1 2">
    <name type="scientific">Cichorium intybus</name>
    <name type="common">Chicory</name>
    <dbReference type="NCBI Taxonomy" id="13427"/>
    <lineage>
        <taxon>Eukaryota</taxon>
        <taxon>Viridiplantae</taxon>
        <taxon>Streptophyta</taxon>
        <taxon>Embryophyta</taxon>
        <taxon>Tracheophyta</taxon>
        <taxon>Spermatophyta</taxon>
        <taxon>Magnoliopsida</taxon>
        <taxon>eudicotyledons</taxon>
        <taxon>Gunneridae</taxon>
        <taxon>Pentapetalae</taxon>
        <taxon>asterids</taxon>
        <taxon>campanulids</taxon>
        <taxon>Asterales</taxon>
        <taxon>Asteraceae</taxon>
        <taxon>Cichorioideae</taxon>
        <taxon>Cichorieae</taxon>
        <taxon>Cichoriinae</taxon>
        <taxon>Cichorium</taxon>
    </lineage>
</organism>